<organism evidence="3 4">
    <name type="scientific">Pirellulimonas nuda</name>
    <dbReference type="NCBI Taxonomy" id="2528009"/>
    <lineage>
        <taxon>Bacteria</taxon>
        <taxon>Pseudomonadati</taxon>
        <taxon>Planctomycetota</taxon>
        <taxon>Planctomycetia</taxon>
        <taxon>Pirellulales</taxon>
        <taxon>Lacipirellulaceae</taxon>
        <taxon>Pirellulimonas</taxon>
    </lineage>
</organism>
<protein>
    <submittedName>
        <fullName evidence="3">Transposase IS116/IS110/IS902 family protein</fullName>
    </submittedName>
</protein>
<accession>A0A518DC94</accession>
<dbReference type="InterPro" id="IPR003346">
    <property type="entry name" value="Transposase_20"/>
</dbReference>
<evidence type="ECO:0000259" key="2">
    <source>
        <dbReference type="Pfam" id="PF02371"/>
    </source>
</evidence>
<evidence type="ECO:0000313" key="4">
    <source>
        <dbReference type="Proteomes" id="UP000317429"/>
    </source>
</evidence>
<dbReference type="GO" id="GO:0004803">
    <property type="term" value="F:transposase activity"/>
    <property type="evidence" value="ECO:0007669"/>
    <property type="project" value="InterPro"/>
</dbReference>
<dbReference type="KEGG" id="pnd:Pla175_24690"/>
<dbReference type="NCBIfam" id="NF033542">
    <property type="entry name" value="transpos_IS110"/>
    <property type="match status" value="1"/>
</dbReference>
<feature type="domain" description="Transposase IS116/IS110/IS902 C-terminal" evidence="2">
    <location>
        <begin position="190"/>
        <end position="273"/>
    </location>
</feature>
<sequence>MKDKNVIGIDVAKAKLDVFDSKTGRHTVVANTPEGVDALVRGVAPAKTLVVLEATGGYEGLLVEALERRGVDCAVVNPLHVRHFARGCGMVEKNDKLDARIIARFGEVVRPEPREAPSASEAKLKALVHRRDQALAHLGAERNRLQQTRDPETAEMIRQGVAFYRAQIREVDKRIARVLEQCPQLAAKSRVLQSCPGVGVATTATLLAELPELGRLNRGQVAKLVGVAPIAKDSGQKQGQRKTYAGRSMVRKVLYMAALVATRYNARMQAFYQRLLAKGKAKKSALVAVMRKLVVTLNLMVRNNETWSEPSLAIDKN</sequence>
<proteinExistence type="predicted"/>
<dbReference type="Pfam" id="PF01548">
    <property type="entry name" value="DEDD_Tnp_IS110"/>
    <property type="match status" value="1"/>
</dbReference>
<dbReference type="PANTHER" id="PTHR33055:SF13">
    <property type="entry name" value="TRANSPOSASE"/>
    <property type="match status" value="1"/>
</dbReference>
<dbReference type="EMBL" id="CP036291">
    <property type="protein sequence ID" value="QDU89083.1"/>
    <property type="molecule type" value="Genomic_DNA"/>
</dbReference>
<dbReference type="GO" id="GO:0003677">
    <property type="term" value="F:DNA binding"/>
    <property type="evidence" value="ECO:0007669"/>
    <property type="project" value="InterPro"/>
</dbReference>
<reference evidence="3 4" key="1">
    <citation type="submission" date="2019-02" db="EMBL/GenBank/DDBJ databases">
        <title>Deep-cultivation of Planctomycetes and their phenomic and genomic characterization uncovers novel biology.</title>
        <authorList>
            <person name="Wiegand S."/>
            <person name="Jogler M."/>
            <person name="Boedeker C."/>
            <person name="Pinto D."/>
            <person name="Vollmers J."/>
            <person name="Rivas-Marin E."/>
            <person name="Kohn T."/>
            <person name="Peeters S.H."/>
            <person name="Heuer A."/>
            <person name="Rast P."/>
            <person name="Oberbeckmann S."/>
            <person name="Bunk B."/>
            <person name="Jeske O."/>
            <person name="Meyerdierks A."/>
            <person name="Storesund J.E."/>
            <person name="Kallscheuer N."/>
            <person name="Luecker S."/>
            <person name="Lage O.M."/>
            <person name="Pohl T."/>
            <person name="Merkel B.J."/>
            <person name="Hornburger P."/>
            <person name="Mueller R.-W."/>
            <person name="Bruemmer F."/>
            <person name="Labrenz M."/>
            <person name="Spormann A.M."/>
            <person name="Op den Camp H."/>
            <person name="Overmann J."/>
            <person name="Amann R."/>
            <person name="Jetten M.S.M."/>
            <person name="Mascher T."/>
            <person name="Medema M.H."/>
            <person name="Devos D.P."/>
            <person name="Kaster A.-K."/>
            <person name="Ovreas L."/>
            <person name="Rohde M."/>
            <person name="Galperin M.Y."/>
            <person name="Jogler C."/>
        </authorList>
    </citation>
    <scope>NUCLEOTIDE SEQUENCE [LARGE SCALE GENOMIC DNA]</scope>
    <source>
        <strain evidence="3 4">Pla175</strain>
    </source>
</reference>
<dbReference type="RefSeq" id="WP_145284885.1">
    <property type="nucleotide sequence ID" value="NZ_CP036291.1"/>
</dbReference>
<dbReference type="Proteomes" id="UP000317429">
    <property type="component" value="Chromosome"/>
</dbReference>
<name>A0A518DC94_9BACT</name>
<dbReference type="OrthoDB" id="263899at2"/>
<dbReference type="AlphaFoldDB" id="A0A518DC94"/>
<dbReference type="InterPro" id="IPR047650">
    <property type="entry name" value="Transpos_IS110"/>
</dbReference>
<keyword evidence="4" id="KW-1185">Reference proteome</keyword>
<evidence type="ECO:0000313" key="3">
    <source>
        <dbReference type="EMBL" id="QDU89083.1"/>
    </source>
</evidence>
<dbReference type="InterPro" id="IPR002525">
    <property type="entry name" value="Transp_IS110-like_N"/>
</dbReference>
<feature type="domain" description="Transposase IS110-like N-terminal" evidence="1">
    <location>
        <begin position="7"/>
        <end position="147"/>
    </location>
</feature>
<dbReference type="GO" id="GO:0006313">
    <property type="term" value="P:DNA transposition"/>
    <property type="evidence" value="ECO:0007669"/>
    <property type="project" value="InterPro"/>
</dbReference>
<evidence type="ECO:0000259" key="1">
    <source>
        <dbReference type="Pfam" id="PF01548"/>
    </source>
</evidence>
<gene>
    <name evidence="3" type="ORF">Pla175_24690</name>
</gene>
<dbReference type="PANTHER" id="PTHR33055">
    <property type="entry name" value="TRANSPOSASE FOR INSERTION SEQUENCE ELEMENT IS1111A"/>
    <property type="match status" value="1"/>
</dbReference>
<dbReference type="Pfam" id="PF02371">
    <property type="entry name" value="Transposase_20"/>
    <property type="match status" value="1"/>
</dbReference>